<proteinExistence type="predicted"/>
<accession>B2KD60</accession>
<feature type="compositionally biased region" description="Basic and acidic residues" evidence="1">
    <location>
        <begin position="98"/>
        <end position="108"/>
    </location>
</feature>
<protein>
    <recommendedName>
        <fullName evidence="4">DUF3108 domain-containing protein</fullName>
    </recommendedName>
</protein>
<sequence>MKHLIPLTTVVLAVFLVGGCTCNCKRSVPLPPDNEEVIIEEVIIYEYKTPEEISQSQEANQTAHPVIGEPAQQQPGDEKKQDFTPAFSLTPSTITPKGKAEESSKETVTEAADQNIPKSYIRDGRHFHPWVGRKFIKNGQELHPALWSNEKMKFGVHYGFVRAGTAHISTKGVVETDFGPAYVIETLANSAKVIDSVFKVRDINYSWIEVNGNSSFGYSQSLREGRYVRDEWITFDAKNKIFSGVMKKKGDPKFIKGELPGEVHDMLSSLYFVRAQDFSKGKDFIFDVANREKVYPLVVKFVKKETVKVPAGKFNCIVVEPQFRGEGIFIQQGKSLKVWITDDERRIPVKMETEVFIGNVSASLEEYSKN</sequence>
<evidence type="ECO:0000313" key="2">
    <source>
        <dbReference type="EMBL" id="ACC98456.1"/>
    </source>
</evidence>
<organism evidence="2 3">
    <name type="scientific">Elusimicrobium minutum (strain Pei191)</name>
    <dbReference type="NCBI Taxonomy" id="445932"/>
    <lineage>
        <taxon>Bacteria</taxon>
        <taxon>Pseudomonadati</taxon>
        <taxon>Elusimicrobiota</taxon>
        <taxon>Elusimicrobia</taxon>
        <taxon>Elusimicrobiales</taxon>
        <taxon>Elusimicrobiaceae</taxon>
        <taxon>Elusimicrobium</taxon>
    </lineage>
</organism>
<evidence type="ECO:0008006" key="4">
    <source>
        <dbReference type="Google" id="ProtNLM"/>
    </source>
</evidence>
<evidence type="ECO:0000256" key="1">
    <source>
        <dbReference type="SAM" id="MobiDB-lite"/>
    </source>
</evidence>
<dbReference type="Pfam" id="PF11306">
    <property type="entry name" value="DUF3108"/>
    <property type="match status" value="1"/>
</dbReference>
<reference evidence="2 3" key="1">
    <citation type="journal article" date="2009" name="Appl. Environ. Microbiol.">
        <title>Genomic analysis of 'Elusimicrobium minutum,' the first cultivated representative of the phylum 'Elusimicrobia' (formerly termite group 1).</title>
        <authorList>
            <person name="Herlemann D.P.R."/>
            <person name="Geissinger O."/>
            <person name="Ikeda-Ohtsubo W."/>
            <person name="Kunin V."/>
            <person name="Sun H."/>
            <person name="Lapidus A."/>
            <person name="Hugenholtz P."/>
            <person name="Brune A."/>
        </authorList>
    </citation>
    <scope>NUCLEOTIDE SEQUENCE [LARGE SCALE GENOMIC DNA]</scope>
    <source>
        <strain evidence="2 3">Pei191</strain>
    </source>
</reference>
<dbReference type="AlphaFoldDB" id="B2KD60"/>
<name>B2KD60_ELUMP</name>
<dbReference type="EMBL" id="CP001055">
    <property type="protein sequence ID" value="ACC98456.1"/>
    <property type="molecule type" value="Genomic_DNA"/>
</dbReference>
<feature type="region of interest" description="Disordered" evidence="1">
    <location>
        <begin position="68"/>
        <end position="114"/>
    </location>
</feature>
<gene>
    <name evidence="2" type="ordered locus">Emin_0901</name>
</gene>
<dbReference type="Proteomes" id="UP000001029">
    <property type="component" value="Chromosome"/>
</dbReference>
<dbReference type="PROSITE" id="PS51257">
    <property type="entry name" value="PROKAR_LIPOPROTEIN"/>
    <property type="match status" value="1"/>
</dbReference>
<dbReference type="RefSeq" id="WP_012415071.1">
    <property type="nucleotide sequence ID" value="NC_010644.1"/>
</dbReference>
<dbReference type="InterPro" id="IPR021457">
    <property type="entry name" value="DUF3108"/>
</dbReference>
<keyword evidence="3" id="KW-1185">Reference proteome</keyword>
<dbReference type="OrthoDB" id="9808473at2"/>
<evidence type="ECO:0000313" key="3">
    <source>
        <dbReference type="Proteomes" id="UP000001029"/>
    </source>
</evidence>
<dbReference type="STRING" id="445932.Emin_0901"/>
<dbReference type="HOGENOM" id="CLU_747499_0_0_0"/>
<dbReference type="KEGG" id="emi:Emin_0901"/>